<accession>A0A9Q1BB48</accession>
<protein>
    <submittedName>
        <fullName evidence="1">Uncharacterized protein</fullName>
    </submittedName>
</protein>
<gene>
    <name evidence="1" type="ORF">HOLleu_39703</name>
</gene>
<evidence type="ECO:0000313" key="2">
    <source>
        <dbReference type="Proteomes" id="UP001152320"/>
    </source>
</evidence>
<dbReference type="AlphaFoldDB" id="A0A9Q1BB48"/>
<proteinExistence type="predicted"/>
<reference evidence="1" key="1">
    <citation type="submission" date="2021-10" db="EMBL/GenBank/DDBJ databases">
        <title>Tropical sea cucumber genome reveals ecological adaptation and Cuvierian tubules defense mechanism.</title>
        <authorList>
            <person name="Chen T."/>
        </authorList>
    </citation>
    <scope>NUCLEOTIDE SEQUENCE</scope>
    <source>
        <strain evidence="1">Nanhai2018</strain>
        <tissue evidence="1">Muscle</tissue>
    </source>
</reference>
<sequence>MATKIKGHLTEGSNLHLLILKTSTKWLDRFSSNLVGMYPRVGNYISLSLEVEVKGQE</sequence>
<dbReference type="Proteomes" id="UP001152320">
    <property type="component" value="Chromosome 22"/>
</dbReference>
<evidence type="ECO:0000313" key="1">
    <source>
        <dbReference type="EMBL" id="KAJ8020180.1"/>
    </source>
</evidence>
<comment type="caution">
    <text evidence="1">The sequence shown here is derived from an EMBL/GenBank/DDBJ whole genome shotgun (WGS) entry which is preliminary data.</text>
</comment>
<keyword evidence="2" id="KW-1185">Reference proteome</keyword>
<name>A0A9Q1BB48_HOLLE</name>
<organism evidence="1 2">
    <name type="scientific">Holothuria leucospilota</name>
    <name type="common">Black long sea cucumber</name>
    <name type="synonym">Mertensiothuria leucospilota</name>
    <dbReference type="NCBI Taxonomy" id="206669"/>
    <lineage>
        <taxon>Eukaryota</taxon>
        <taxon>Metazoa</taxon>
        <taxon>Echinodermata</taxon>
        <taxon>Eleutherozoa</taxon>
        <taxon>Echinozoa</taxon>
        <taxon>Holothuroidea</taxon>
        <taxon>Aspidochirotacea</taxon>
        <taxon>Aspidochirotida</taxon>
        <taxon>Holothuriidae</taxon>
        <taxon>Holothuria</taxon>
    </lineage>
</organism>
<dbReference type="EMBL" id="JAIZAY010000022">
    <property type="protein sequence ID" value="KAJ8020180.1"/>
    <property type="molecule type" value="Genomic_DNA"/>
</dbReference>